<dbReference type="EMBL" id="DS113184">
    <property type="protein sequence ID" value="EAY22343.1"/>
    <property type="molecule type" value="Genomic_DNA"/>
</dbReference>
<evidence type="ECO:0000313" key="2">
    <source>
        <dbReference type="Proteomes" id="UP000001542"/>
    </source>
</evidence>
<dbReference type="RefSeq" id="XP_001583329.1">
    <property type="nucleotide sequence ID" value="XM_001583279.1"/>
</dbReference>
<protein>
    <submittedName>
        <fullName evidence="1">Uncharacterized protein</fullName>
    </submittedName>
</protein>
<evidence type="ECO:0000313" key="1">
    <source>
        <dbReference type="EMBL" id="EAY22343.1"/>
    </source>
</evidence>
<organism evidence="1 2">
    <name type="scientific">Trichomonas vaginalis (strain ATCC PRA-98 / G3)</name>
    <dbReference type="NCBI Taxonomy" id="412133"/>
    <lineage>
        <taxon>Eukaryota</taxon>
        <taxon>Metamonada</taxon>
        <taxon>Parabasalia</taxon>
        <taxon>Trichomonadida</taxon>
        <taxon>Trichomonadidae</taxon>
        <taxon>Trichomonas</taxon>
    </lineage>
</organism>
<dbReference type="KEGG" id="tva:5467898"/>
<reference evidence="1" key="2">
    <citation type="journal article" date="2007" name="Science">
        <title>Draft genome sequence of the sexually transmitted pathogen Trichomonas vaginalis.</title>
        <authorList>
            <person name="Carlton J.M."/>
            <person name="Hirt R.P."/>
            <person name="Silva J.C."/>
            <person name="Delcher A.L."/>
            <person name="Schatz M."/>
            <person name="Zhao Q."/>
            <person name="Wortman J.R."/>
            <person name="Bidwell S.L."/>
            <person name="Alsmark U.C.M."/>
            <person name="Besteiro S."/>
            <person name="Sicheritz-Ponten T."/>
            <person name="Noel C.J."/>
            <person name="Dacks J.B."/>
            <person name="Foster P.G."/>
            <person name="Simillion C."/>
            <person name="Van de Peer Y."/>
            <person name="Miranda-Saavedra D."/>
            <person name="Barton G.J."/>
            <person name="Westrop G.D."/>
            <person name="Mueller S."/>
            <person name="Dessi D."/>
            <person name="Fiori P.L."/>
            <person name="Ren Q."/>
            <person name="Paulsen I."/>
            <person name="Zhang H."/>
            <person name="Bastida-Corcuera F.D."/>
            <person name="Simoes-Barbosa A."/>
            <person name="Brown M.T."/>
            <person name="Hayes R.D."/>
            <person name="Mukherjee M."/>
            <person name="Okumura C.Y."/>
            <person name="Schneider R."/>
            <person name="Smith A.J."/>
            <person name="Vanacova S."/>
            <person name="Villalvazo M."/>
            <person name="Haas B.J."/>
            <person name="Pertea M."/>
            <person name="Feldblyum T.V."/>
            <person name="Utterback T.R."/>
            <person name="Shu C.L."/>
            <person name="Osoegawa K."/>
            <person name="de Jong P.J."/>
            <person name="Hrdy I."/>
            <person name="Horvathova L."/>
            <person name="Zubacova Z."/>
            <person name="Dolezal P."/>
            <person name="Malik S.B."/>
            <person name="Logsdon J.M. Jr."/>
            <person name="Henze K."/>
            <person name="Gupta A."/>
            <person name="Wang C.C."/>
            <person name="Dunne R.L."/>
            <person name="Upcroft J.A."/>
            <person name="Upcroft P."/>
            <person name="White O."/>
            <person name="Salzberg S.L."/>
            <person name="Tang P."/>
            <person name="Chiu C.-H."/>
            <person name="Lee Y.-S."/>
            <person name="Embley T.M."/>
            <person name="Coombs G.H."/>
            <person name="Mottram J.C."/>
            <person name="Tachezy J."/>
            <person name="Fraser-Liggett C.M."/>
            <person name="Johnson P.J."/>
        </authorList>
    </citation>
    <scope>NUCLEOTIDE SEQUENCE [LARGE SCALE GENOMIC DNA]</scope>
    <source>
        <strain evidence="1">G3</strain>
    </source>
</reference>
<accession>A2DB13</accession>
<gene>
    <name evidence="1" type="ORF">TVAG_378220</name>
</gene>
<sequence>MHKSEEGGSLYVSCSKGECVQDRICSFGSNTVNPGAYCYIEVSDEFPNKNYLLDSTITSSGQENPDENDNICLYSGEINMKSINISNSKLYYDSIYNVVYSSNSNVTLSTFSNNTTTFEDIYEIYVTALSDSLEFKILFCNFFENECNYFIISFHDLFINNCSFNKNNINERYFSTDSKQIIVKGCYFDISDPIKIGNVIITEELGSIYPENYHLSSGLCFAKLKLEFPEEKKAETEEKEEIKINFKRKNKFNIFVCFVFIFPK</sequence>
<dbReference type="VEuPathDB" id="TrichDB:TVAG_378220"/>
<dbReference type="AlphaFoldDB" id="A2DB13"/>
<dbReference type="VEuPathDB" id="TrichDB:TVAGG3_0798500"/>
<reference evidence="1" key="1">
    <citation type="submission" date="2006-10" db="EMBL/GenBank/DDBJ databases">
        <authorList>
            <person name="Amadeo P."/>
            <person name="Zhao Q."/>
            <person name="Wortman J."/>
            <person name="Fraser-Liggett C."/>
            <person name="Carlton J."/>
        </authorList>
    </citation>
    <scope>NUCLEOTIDE SEQUENCE</scope>
    <source>
        <strain evidence="1">G3</strain>
    </source>
</reference>
<keyword evidence="2" id="KW-1185">Reference proteome</keyword>
<dbReference type="Proteomes" id="UP000001542">
    <property type="component" value="Unassembled WGS sequence"/>
</dbReference>
<proteinExistence type="predicted"/>
<name>A2DB13_TRIV3</name>
<dbReference type="InParanoid" id="A2DB13"/>